<feature type="coiled-coil region" evidence="1">
    <location>
        <begin position="12"/>
        <end position="65"/>
    </location>
</feature>
<gene>
    <name evidence="2" type="ORF">V7S43_010978</name>
</gene>
<evidence type="ECO:0000256" key="1">
    <source>
        <dbReference type="SAM" id="Coils"/>
    </source>
</evidence>
<name>A0ABD3FBI1_9STRA</name>
<evidence type="ECO:0000313" key="3">
    <source>
        <dbReference type="Proteomes" id="UP001632037"/>
    </source>
</evidence>
<dbReference type="Proteomes" id="UP001632037">
    <property type="component" value="Unassembled WGS sequence"/>
</dbReference>
<evidence type="ECO:0000313" key="2">
    <source>
        <dbReference type="EMBL" id="KAL3664093.1"/>
    </source>
</evidence>
<dbReference type="AlphaFoldDB" id="A0ABD3FBI1"/>
<organism evidence="2 3">
    <name type="scientific">Phytophthora oleae</name>
    <dbReference type="NCBI Taxonomy" id="2107226"/>
    <lineage>
        <taxon>Eukaryota</taxon>
        <taxon>Sar</taxon>
        <taxon>Stramenopiles</taxon>
        <taxon>Oomycota</taxon>
        <taxon>Peronosporomycetes</taxon>
        <taxon>Peronosporales</taxon>
        <taxon>Peronosporaceae</taxon>
        <taxon>Phytophthora</taxon>
    </lineage>
</organism>
<sequence length="160" mass="18938">MGKQQKRRKGTYAVRREKALELRDEARRLESQVAVLTLRSAGPGEEELEVDALRKQTEVENAEMRERIRAQQLHVAKMQSAVSQCLRSQQSYPLYTRICLPKDWNWRREKLISIRDEKLNNAYNFIMDPKRYVETDKTTYSDELFESEEGDFCGERFETV</sequence>
<proteinExistence type="predicted"/>
<accession>A0ABD3FBI1</accession>
<keyword evidence="3" id="KW-1185">Reference proteome</keyword>
<protein>
    <submittedName>
        <fullName evidence="2">Uncharacterized protein</fullName>
    </submittedName>
</protein>
<comment type="caution">
    <text evidence="2">The sequence shown here is derived from an EMBL/GenBank/DDBJ whole genome shotgun (WGS) entry which is preliminary data.</text>
</comment>
<dbReference type="EMBL" id="JBIMZQ010000025">
    <property type="protein sequence ID" value="KAL3664093.1"/>
    <property type="molecule type" value="Genomic_DNA"/>
</dbReference>
<keyword evidence="1" id="KW-0175">Coiled coil</keyword>
<reference evidence="2 3" key="1">
    <citation type="submission" date="2024-09" db="EMBL/GenBank/DDBJ databases">
        <title>Genome sequencing and assembly of Phytophthora oleae, isolate VK10A, causative agent of rot of olive drupes.</title>
        <authorList>
            <person name="Conti Taguali S."/>
            <person name="Riolo M."/>
            <person name="La Spada F."/>
            <person name="Cacciola S.O."/>
            <person name="Dionisio G."/>
        </authorList>
    </citation>
    <scope>NUCLEOTIDE SEQUENCE [LARGE SCALE GENOMIC DNA]</scope>
    <source>
        <strain evidence="2 3">VK10A</strain>
    </source>
</reference>